<dbReference type="FunCoup" id="A0A672HWU7">
    <property type="interactions" value="298"/>
</dbReference>
<dbReference type="PANTHER" id="PTHR20914">
    <property type="entry name" value="LY6/PLAUR DOMAIN-CONTAINING PROTEIN 8"/>
    <property type="match status" value="1"/>
</dbReference>
<dbReference type="OMA" id="EEISCCQ"/>
<reference evidence="6" key="3">
    <citation type="submission" date="2025-09" db="UniProtKB">
        <authorList>
            <consortium name="Ensembl"/>
        </authorList>
    </citation>
    <scope>IDENTIFICATION</scope>
</reference>
<dbReference type="Gene3D" id="2.10.60.10">
    <property type="entry name" value="CD59"/>
    <property type="match status" value="2"/>
</dbReference>
<evidence type="ECO:0000259" key="5">
    <source>
        <dbReference type="SMART" id="SM00134"/>
    </source>
</evidence>
<comment type="subcellular location">
    <subcellularLocation>
        <location evidence="1">Secreted</location>
    </subcellularLocation>
</comment>
<evidence type="ECO:0000313" key="7">
    <source>
        <dbReference type="Proteomes" id="UP000472267"/>
    </source>
</evidence>
<evidence type="ECO:0000256" key="1">
    <source>
        <dbReference type="ARBA" id="ARBA00004613"/>
    </source>
</evidence>
<dbReference type="AlphaFoldDB" id="A0A672HWU7"/>
<feature type="signal peptide" evidence="4">
    <location>
        <begin position="1"/>
        <end position="18"/>
    </location>
</feature>
<feature type="transmembrane region" description="Helical" evidence="3">
    <location>
        <begin position="151"/>
        <end position="171"/>
    </location>
</feature>
<evidence type="ECO:0000256" key="4">
    <source>
        <dbReference type="SAM" id="SignalP"/>
    </source>
</evidence>
<keyword evidence="3" id="KW-0472">Membrane</keyword>
<dbReference type="SUPFAM" id="SSF57302">
    <property type="entry name" value="Snake toxin-like"/>
    <property type="match status" value="2"/>
</dbReference>
<dbReference type="InParanoid" id="A0A672HWU7"/>
<dbReference type="Pfam" id="PF00021">
    <property type="entry name" value="UPAR_LY6"/>
    <property type="match status" value="1"/>
</dbReference>
<dbReference type="GO" id="GO:0005576">
    <property type="term" value="C:extracellular region"/>
    <property type="evidence" value="ECO:0007669"/>
    <property type="project" value="UniProtKB-SubCell"/>
</dbReference>
<dbReference type="InterPro" id="IPR045860">
    <property type="entry name" value="Snake_toxin-like_sf"/>
</dbReference>
<evidence type="ECO:0000313" key="6">
    <source>
        <dbReference type="Ensembl" id="ENSSFAP00005033826.1"/>
    </source>
</evidence>
<feature type="domain" description="UPAR/Ly6" evidence="5">
    <location>
        <begin position="19"/>
        <end position="106"/>
    </location>
</feature>
<dbReference type="Ensembl" id="ENSSFAT00005035091.1">
    <property type="protein sequence ID" value="ENSSFAP00005033826.1"/>
    <property type="gene ID" value="ENSSFAG00005017185.1"/>
</dbReference>
<feature type="chain" id="PRO_5025460611" description="UPAR/Ly6 domain-containing protein" evidence="4">
    <location>
        <begin position="19"/>
        <end position="172"/>
    </location>
</feature>
<name>A0A672HWU7_SALFA</name>
<keyword evidence="4" id="KW-0732">Signal</keyword>
<keyword evidence="2" id="KW-0964">Secreted</keyword>
<protein>
    <recommendedName>
        <fullName evidence="5">UPAR/Ly6 domain-containing protein</fullName>
    </recommendedName>
</protein>
<dbReference type="Proteomes" id="UP000472267">
    <property type="component" value="Chromosome 11"/>
</dbReference>
<accession>A0A672HWU7</accession>
<dbReference type="PANTHER" id="PTHR20914:SF9">
    <property type="entry name" value="COILED, ISOFORM A"/>
    <property type="match status" value="1"/>
</dbReference>
<sequence length="172" mass="18465">MYLFSLILGVVLLPEVYALECHQCFIGGSCRTQECPAGFQCTAMRVTAYAGDDKILDMTMKGCGPQDMCFQGSLNLGISKAAWTTKCCSTDLCNDQPAPDPSRSDPNGKKCFTCDGQQCTKTLKCLGNEDYCISTTGNRIKMPAKGCASQLISTSAGLLLLVMPLISLVLFS</sequence>
<reference evidence="6" key="1">
    <citation type="submission" date="2019-06" db="EMBL/GenBank/DDBJ databases">
        <authorList>
            <consortium name="Wellcome Sanger Institute Data Sharing"/>
        </authorList>
    </citation>
    <scope>NUCLEOTIDE SEQUENCE [LARGE SCALE GENOMIC DNA]</scope>
</reference>
<dbReference type="InterPro" id="IPR050918">
    <property type="entry name" value="CNF-like_PLA2_Inhibitor"/>
</dbReference>
<keyword evidence="3" id="KW-0812">Transmembrane</keyword>
<keyword evidence="3" id="KW-1133">Transmembrane helix</keyword>
<organism evidence="6 7">
    <name type="scientific">Salarias fasciatus</name>
    <name type="common">Jewelled blenny</name>
    <name type="synonym">Blennius fasciatus</name>
    <dbReference type="NCBI Taxonomy" id="181472"/>
    <lineage>
        <taxon>Eukaryota</taxon>
        <taxon>Metazoa</taxon>
        <taxon>Chordata</taxon>
        <taxon>Craniata</taxon>
        <taxon>Vertebrata</taxon>
        <taxon>Euteleostomi</taxon>
        <taxon>Actinopterygii</taxon>
        <taxon>Neopterygii</taxon>
        <taxon>Teleostei</taxon>
        <taxon>Neoteleostei</taxon>
        <taxon>Acanthomorphata</taxon>
        <taxon>Ovalentaria</taxon>
        <taxon>Blenniimorphae</taxon>
        <taxon>Blenniiformes</taxon>
        <taxon>Blennioidei</taxon>
        <taxon>Blenniidae</taxon>
        <taxon>Salariinae</taxon>
        <taxon>Salarias</taxon>
    </lineage>
</organism>
<proteinExistence type="predicted"/>
<reference evidence="6" key="2">
    <citation type="submission" date="2025-08" db="UniProtKB">
        <authorList>
            <consortium name="Ensembl"/>
        </authorList>
    </citation>
    <scope>IDENTIFICATION</scope>
</reference>
<evidence type="ECO:0000256" key="3">
    <source>
        <dbReference type="SAM" id="Phobius"/>
    </source>
</evidence>
<keyword evidence="7" id="KW-1185">Reference proteome</keyword>
<dbReference type="SMART" id="SM00134">
    <property type="entry name" value="LU"/>
    <property type="match status" value="1"/>
</dbReference>
<evidence type="ECO:0000256" key="2">
    <source>
        <dbReference type="ARBA" id="ARBA00022525"/>
    </source>
</evidence>
<dbReference type="InterPro" id="IPR016054">
    <property type="entry name" value="LY6_UPA_recep-like"/>
</dbReference>